<organism evidence="3 4">
    <name type="scientific">Kribbella lupini</name>
    <dbReference type="NCBI Taxonomy" id="291602"/>
    <lineage>
        <taxon>Bacteria</taxon>
        <taxon>Bacillati</taxon>
        <taxon>Actinomycetota</taxon>
        <taxon>Actinomycetes</taxon>
        <taxon>Propionibacteriales</taxon>
        <taxon>Kribbellaceae</taxon>
        <taxon>Kribbella</taxon>
    </lineage>
</organism>
<dbReference type="InterPro" id="IPR011576">
    <property type="entry name" value="Pyridox_Oxase_N"/>
</dbReference>
<dbReference type="PANTHER" id="PTHR35176:SF6">
    <property type="entry name" value="HEME OXYGENASE HI_0854-RELATED"/>
    <property type="match status" value="1"/>
</dbReference>
<evidence type="ECO:0000313" key="3">
    <source>
        <dbReference type="EMBL" id="GAA1554000.1"/>
    </source>
</evidence>
<dbReference type="Pfam" id="PF01243">
    <property type="entry name" value="PNPOx_N"/>
    <property type="match status" value="1"/>
</dbReference>
<dbReference type="PANTHER" id="PTHR35176">
    <property type="entry name" value="HEME OXYGENASE HI_0854-RELATED"/>
    <property type="match status" value="1"/>
</dbReference>
<evidence type="ECO:0000259" key="2">
    <source>
        <dbReference type="Pfam" id="PF01243"/>
    </source>
</evidence>
<gene>
    <name evidence="3" type="ORF">GCM10009741_68120</name>
</gene>
<dbReference type="InterPro" id="IPR052019">
    <property type="entry name" value="F420H2_bilvrd_red/Heme_oxyg"/>
</dbReference>
<dbReference type="Gene3D" id="2.30.110.10">
    <property type="entry name" value="Electron Transport, Fmn-binding Protein, Chain A"/>
    <property type="match status" value="1"/>
</dbReference>
<dbReference type="InterPro" id="IPR012349">
    <property type="entry name" value="Split_barrel_FMN-bd"/>
</dbReference>
<keyword evidence="4" id="KW-1185">Reference proteome</keyword>
<feature type="domain" description="Pyridoxamine 5'-phosphate oxidase N-terminal" evidence="2">
    <location>
        <begin position="1"/>
        <end position="122"/>
    </location>
</feature>
<name>A0ABN2C848_9ACTN</name>
<reference evidence="3 4" key="1">
    <citation type="journal article" date="2019" name="Int. J. Syst. Evol. Microbiol.">
        <title>The Global Catalogue of Microorganisms (GCM) 10K type strain sequencing project: providing services to taxonomists for standard genome sequencing and annotation.</title>
        <authorList>
            <consortium name="The Broad Institute Genomics Platform"/>
            <consortium name="The Broad Institute Genome Sequencing Center for Infectious Disease"/>
            <person name="Wu L."/>
            <person name="Ma J."/>
        </authorList>
    </citation>
    <scope>NUCLEOTIDE SEQUENCE [LARGE SCALE GENOMIC DNA]</scope>
    <source>
        <strain evidence="3 4">JCM 14303</strain>
    </source>
</reference>
<evidence type="ECO:0000256" key="1">
    <source>
        <dbReference type="ARBA" id="ARBA00023002"/>
    </source>
</evidence>
<dbReference type="RefSeq" id="WP_344181650.1">
    <property type="nucleotide sequence ID" value="NZ_BAAANC010000004.1"/>
</dbReference>
<accession>A0ABN2C848</accession>
<evidence type="ECO:0000313" key="4">
    <source>
        <dbReference type="Proteomes" id="UP001500363"/>
    </source>
</evidence>
<proteinExistence type="predicted"/>
<keyword evidence="1" id="KW-0560">Oxidoreductase</keyword>
<comment type="caution">
    <text evidence="3">The sequence shown here is derived from an EMBL/GenBank/DDBJ whole genome shotgun (WGS) entry which is preliminary data.</text>
</comment>
<dbReference type="SUPFAM" id="SSF50475">
    <property type="entry name" value="FMN-binding split barrel"/>
    <property type="match status" value="1"/>
</dbReference>
<dbReference type="EMBL" id="BAAANC010000004">
    <property type="protein sequence ID" value="GAA1554000.1"/>
    <property type="molecule type" value="Genomic_DNA"/>
</dbReference>
<dbReference type="Proteomes" id="UP001500363">
    <property type="component" value="Unassembled WGS sequence"/>
</dbReference>
<sequence length="125" mass="13944">MTPEIEATLAKPLHAVLGFNRQGKPPQLSVVWFEWDGTTFRMSTLRTRLKYRLFSANPQLSLLVNDPETLTYVVATGEAHEEGGHAELSQRLFARYLPGQDPGDRPVDPDRVVLALTPERITSGS</sequence>
<protein>
    <recommendedName>
        <fullName evidence="2">Pyridoxamine 5'-phosphate oxidase N-terminal domain-containing protein</fullName>
    </recommendedName>
</protein>